<dbReference type="Gene3D" id="3.40.50.1820">
    <property type="entry name" value="alpha/beta hydrolase"/>
    <property type="match status" value="1"/>
</dbReference>
<dbReference type="Proteomes" id="UP001150942">
    <property type="component" value="Unassembled WGS sequence"/>
</dbReference>
<dbReference type="EMBL" id="JAPQKQ010000001">
    <property type="protein sequence ID" value="KAJ5214280.1"/>
    <property type="molecule type" value="Genomic_DNA"/>
</dbReference>
<dbReference type="InterPro" id="IPR029058">
    <property type="entry name" value="AB_hydrolase_fold"/>
</dbReference>
<organism evidence="2 3">
    <name type="scientific">Penicillium cf. viridicatum</name>
    <dbReference type="NCBI Taxonomy" id="2972119"/>
    <lineage>
        <taxon>Eukaryota</taxon>
        <taxon>Fungi</taxon>
        <taxon>Dikarya</taxon>
        <taxon>Ascomycota</taxon>
        <taxon>Pezizomycotina</taxon>
        <taxon>Eurotiomycetes</taxon>
        <taxon>Eurotiomycetidae</taxon>
        <taxon>Eurotiales</taxon>
        <taxon>Aspergillaceae</taxon>
        <taxon>Penicillium</taxon>
    </lineage>
</organism>
<evidence type="ECO:0000259" key="1">
    <source>
        <dbReference type="Pfam" id="PF07859"/>
    </source>
</evidence>
<gene>
    <name evidence="2" type="ORF">N7449_001449</name>
</gene>
<keyword evidence="3" id="KW-1185">Reference proteome</keyword>
<evidence type="ECO:0000313" key="3">
    <source>
        <dbReference type="Proteomes" id="UP001150942"/>
    </source>
</evidence>
<dbReference type="GO" id="GO:0072330">
    <property type="term" value="P:monocarboxylic acid biosynthetic process"/>
    <property type="evidence" value="ECO:0007669"/>
    <property type="project" value="UniProtKB-ARBA"/>
</dbReference>
<dbReference type="InterPro" id="IPR013094">
    <property type="entry name" value="AB_hydrolase_3"/>
</dbReference>
<name>A0A9W9TAA0_9EURO</name>
<reference evidence="2" key="2">
    <citation type="journal article" date="2023" name="IMA Fungus">
        <title>Comparative genomic study of the Penicillium genus elucidates a diverse pangenome and 15 lateral gene transfer events.</title>
        <authorList>
            <person name="Petersen C."/>
            <person name="Sorensen T."/>
            <person name="Nielsen M.R."/>
            <person name="Sondergaard T.E."/>
            <person name="Sorensen J.L."/>
            <person name="Fitzpatrick D.A."/>
            <person name="Frisvad J.C."/>
            <person name="Nielsen K.L."/>
        </authorList>
    </citation>
    <scope>NUCLEOTIDE SEQUENCE</scope>
    <source>
        <strain evidence="2">IBT 20477</strain>
    </source>
</reference>
<dbReference type="GO" id="GO:0017000">
    <property type="term" value="P:antibiotic biosynthetic process"/>
    <property type="evidence" value="ECO:0007669"/>
    <property type="project" value="UniProtKB-ARBA"/>
</dbReference>
<dbReference type="AlphaFoldDB" id="A0A9W9TAA0"/>
<reference evidence="2" key="1">
    <citation type="submission" date="2022-11" db="EMBL/GenBank/DDBJ databases">
        <authorList>
            <person name="Petersen C."/>
        </authorList>
    </citation>
    <scope>NUCLEOTIDE SEQUENCE</scope>
    <source>
        <strain evidence="2">IBT 20477</strain>
    </source>
</reference>
<accession>A0A9W9TAA0</accession>
<dbReference type="OrthoDB" id="408631at2759"/>
<dbReference type="SUPFAM" id="SSF53474">
    <property type="entry name" value="alpha/beta-Hydrolases"/>
    <property type="match status" value="1"/>
</dbReference>
<proteinExistence type="predicted"/>
<protein>
    <recommendedName>
        <fullName evidence="1">Alpha/beta hydrolase fold-3 domain-containing protein</fullName>
    </recommendedName>
</protein>
<feature type="domain" description="Alpha/beta hydrolase fold-3" evidence="1">
    <location>
        <begin position="31"/>
        <end position="117"/>
    </location>
</feature>
<evidence type="ECO:0000313" key="2">
    <source>
        <dbReference type="EMBL" id="KAJ5214280.1"/>
    </source>
</evidence>
<dbReference type="GO" id="GO:0016787">
    <property type="term" value="F:hydrolase activity"/>
    <property type="evidence" value="ECO:0007669"/>
    <property type="project" value="InterPro"/>
</dbReference>
<sequence>MTPIYAPAWNEFVQEIGPDAVSEDKKEHFTSYGENAIRTVNTLAAMRCFLDTYAPPPDDKYFSVLLHSRLKDLKKVYIVECGADTLRDDSRLMKGALEEVGVPIMYDDYPGYPHYFWSYPSPVLAKASEEFYMNMFLYIEEMPHAHDQPDTVDTYLVTRILYPQSHAGTFGMMTKKTGTGIVVDTMIPAL</sequence>
<comment type="caution">
    <text evidence="2">The sequence shown here is derived from an EMBL/GenBank/DDBJ whole genome shotgun (WGS) entry which is preliminary data.</text>
</comment>
<dbReference type="Pfam" id="PF07859">
    <property type="entry name" value="Abhydrolase_3"/>
    <property type="match status" value="1"/>
</dbReference>